<dbReference type="InterPro" id="IPR002716">
    <property type="entry name" value="PIN_dom"/>
</dbReference>
<reference evidence="7" key="1">
    <citation type="journal article" date="2014" name="Genome Announc.">
        <title>Draft Genome Sequences of Three Alkaliphilic Bacillus Strains, Bacillus wakoensis JCM 9140T, Bacillus akibai JCM 9157T, and Bacillus hemicellulosilyticus JCM 9152T.</title>
        <authorList>
            <person name="Yuki M."/>
            <person name="Oshima K."/>
            <person name="Suda W."/>
            <person name="Oshida Y."/>
            <person name="Kitamura K."/>
            <person name="Iida T."/>
            <person name="Hattori M."/>
            <person name="Ohkuma M."/>
        </authorList>
    </citation>
    <scope>NUCLEOTIDE SEQUENCE [LARGE SCALE GENOMIC DNA]</scope>
    <source>
        <strain evidence="7">JCM 9152</strain>
    </source>
</reference>
<evidence type="ECO:0000256" key="1">
    <source>
        <dbReference type="ARBA" id="ARBA00001946"/>
    </source>
</evidence>
<dbReference type="CDD" id="cd09877">
    <property type="entry name" value="PIN_YacL-like"/>
    <property type="match status" value="1"/>
</dbReference>
<protein>
    <submittedName>
        <fullName evidence="7">Membrane-associated protein</fullName>
    </submittedName>
</protein>
<proteinExistence type="predicted"/>
<dbReference type="OrthoDB" id="9780734at2"/>
<dbReference type="STRING" id="1236971.JCM9152_2932"/>
<dbReference type="InterPro" id="IPR029060">
    <property type="entry name" value="PIN-like_dom_sf"/>
</dbReference>
<evidence type="ECO:0000256" key="4">
    <source>
        <dbReference type="ARBA" id="ARBA00022842"/>
    </source>
</evidence>
<dbReference type="Proteomes" id="UP000018895">
    <property type="component" value="Unassembled WGS sequence"/>
</dbReference>
<keyword evidence="5" id="KW-0472">Membrane</keyword>
<keyword evidence="8" id="KW-1185">Reference proteome</keyword>
<gene>
    <name evidence="7" type="ORF">JCM9152_2932</name>
</gene>
<feature type="transmembrane region" description="Helical" evidence="5">
    <location>
        <begin position="7"/>
        <end position="29"/>
    </location>
</feature>
<sequence>MLKRMVQLFFLITGGTIGFLFIPDLIHILNVGEMPSWLLHPYAGAVIGAVLFYVLTFWLADYIVDFMKLMEEAIVKAPVTDVLFGSMGLIIGLIVAYLITIPLNAINFPFVSTVLPIFVTIFLGYFGFQIGFKKRDELINLFTITRNLGKKKEEDASAEGKHLKILDTSVIIDGRIADICKTGFLEGTLVIPGFVLEELQHIADSSDVLKRNRGRRGLDILNKIQKELPIAVEIYEGDFEEIAEVDSKLVKLAKLLSGMVVTNDFNLNKVCELQGVSVLNINDLANAVKPVVLPGEELTIQVIKDGKEQHQGVAYLDDGTMIVVEGGRDYIGKDIEVVVTSVLQTSAGRMIFAKPKVLEKAL</sequence>
<dbReference type="PROSITE" id="PS50926">
    <property type="entry name" value="TRAM"/>
    <property type="match status" value="1"/>
</dbReference>
<accession>W4QHB2</accession>
<evidence type="ECO:0000256" key="5">
    <source>
        <dbReference type="SAM" id="Phobius"/>
    </source>
</evidence>
<feature type="transmembrane region" description="Helical" evidence="5">
    <location>
        <begin position="81"/>
        <end position="100"/>
    </location>
</feature>
<keyword evidence="3" id="KW-0378">Hydrolase</keyword>
<evidence type="ECO:0000259" key="6">
    <source>
        <dbReference type="PROSITE" id="PS50926"/>
    </source>
</evidence>
<evidence type="ECO:0000256" key="3">
    <source>
        <dbReference type="ARBA" id="ARBA00022801"/>
    </source>
</evidence>
<keyword evidence="4" id="KW-0460">Magnesium</keyword>
<feature type="transmembrane region" description="Helical" evidence="5">
    <location>
        <begin position="106"/>
        <end position="128"/>
    </location>
</feature>
<dbReference type="SUPFAM" id="SSF88723">
    <property type="entry name" value="PIN domain-like"/>
    <property type="match status" value="1"/>
</dbReference>
<dbReference type="InterPro" id="IPR002792">
    <property type="entry name" value="TRAM_dom"/>
</dbReference>
<comment type="cofactor">
    <cofactor evidence="1">
        <name>Mg(2+)</name>
        <dbReference type="ChEBI" id="CHEBI:18420"/>
    </cofactor>
</comment>
<dbReference type="GO" id="GO:0004518">
    <property type="term" value="F:nuclease activity"/>
    <property type="evidence" value="ECO:0007669"/>
    <property type="project" value="UniProtKB-KW"/>
</dbReference>
<comment type="caution">
    <text evidence="7">The sequence shown here is derived from an EMBL/GenBank/DDBJ whole genome shotgun (WGS) entry which is preliminary data.</text>
</comment>
<keyword evidence="5" id="KW-0812">Transmembrane</keyword>
<dbReference type="SMART" id="SM00670">
    <property type="entry name" value="PINc"/>
    <property type="match status" value="1"/>
</dbReference>
<dbReference type="Gene3D" id="3.40.50.1010">
    <property type="entry name" value="5'-nuclease"/>
    <property type="match status" value="1"/>
</dbReference>
<name>W4QHB2_9BACI</name>
<keyword evidence="5" id="KW-1133">Transmembrane helix</keyword>
<dbReference type="InterPro" id="IPR052041">
    <property type="entry name" value="Nucleic_acid_metab_PIN/TRAM"/>
</dbReference>
<dbReference type="AlphaFoldDB" id="W4QHB2"/>
<dbReference type="PANTHER" id="PTHR11603">
    <property type="entry name" value="AAA FAMILY ATPASE"/>
    <property type="match status" value="1"/>
</dbReference>
<evidence type="ECO:0000256" key="2">
    <source>
        <dbReference type="ARBA" id="ARBA00022722"/>
    </source>
</evidence>
<feature type="transmembrane region" description="Helical" evidence="5">
    <location>
        <begin position="41"/>
        <end position="60"/>
    </location>
</feature>
<evidence type="ECO:0000313" key="8">
    <source>
        <dbReference type="Proteomes" id="UP000018895"/>
    </source>
</evidence>
<evidence type="ECO:0000313" key="7">
    <source>
        <dbReference type="EMBL" id="GAE31461.1"/>
    </source>
</evidence>
<dbReference type="RefSeq" id="WP_035345144.1">
    <property type="nucleotide sequence ID" value="NZ_BAUU01000020.1"/>
</dbReference>
<dbReference type="PANTHER" id="PTHR11603:SF147">
    <property type="entry name" value="MEMBRANE PROTEIN"/>
    <property type="match status" value="1"/>
</dbReference>
<keyword evidence="2" id="KW-0540">Nuclease</keyword>
<dbReference type="EMBL" id="BAUU01000020">
    <property type="protein sequence ID" value="GAE31461.1"/>
    <property type="molecule type" value="Genomic_DNA"/>
</dbReference>
<feature type="domain" description="TRAM" evidence="6">
    <location>
        <begin position="291"/>
        <end position="352"/>
    </location>
</feature>
<dbReference type="GO" id="GO:0016787">
    <property type="term" value="F:hydrolase activity"/>
    <property type="evidence" value="ECO:0007669"/>
    <property type="project" value="UniProtKB-KW"/>
</dbReference>
<organism evidence="7 8">
    <name type="scientific">Halalkalibacter hemicellulosilyticusJCM 9152</name>
    <dbReference type="NCBI Taxonomy" id="1236971"/>
    <lineage>
        <taxon>Bacteria</taxon>
        <taxon>Bacillati</taxon>
        <taxon>Bacillota</taxon>
        <taxon>Bacilli</taxon>
        <taxon>Bacillales</taxon>
        <taxon>Bacillaceae</taxon>
        <taxon>Halalkalibacter</taxon>
    </lineage>
</organism>
<dbReference type="Pfam" id="PF01850">
    <property type="entry name" value="PIN"/>
    <property type="match status" value="1"/>
</dbReference>